<feature type="region of interest" description="Disordered" evidence="1">
    <location>
        <begin position="395"/>
        <end position="417"/>
    </location>
</feature>
<dbReference type="RefSeq" id="WP_119377486.1">
    <property type="nucleotide sequence ID" value="NZ_QWFX01000016.1"/>
</dbReference>
<dbReference type="InterPro" id="IPR028087">
    <property type="entry name" value="Tad_N"/>
</dbReference>
<proteinExistence type="predicted"/>
<name>A0A399R759_9PROT</name>
<protein>
    <submittedName>
        <fullName evidence="4">Pilus assembly protein</fullName>
    </submittedName>
</protein>
<keyword evidence="2" id="KW-0472">Membrane</keyword>
<comment type="caution">
    <text evidence="4">The sequence shown here is derived from an EMBL/GenBank/DDBJ whole genome shotgun (WGS) entry which is preliminary data.</text>
</comment>
<gene>
    <name evidence="4" type="ORF">D1223_16670</name>
</gene>
<keyword evidence="2" id="KW-1133">Transmembrane helix</keyword>
<keyword evidence="5" id="KW-1185">Reference proteome</keyword>
<evidence type="ECO:0000259" key="3">
    <source>
        <dbReference type="Pfam" id="PF13400"/>
    </source>
</evidence>
<dbReference type="Proteomes" id="UP000266385">
    <property type="component" value="Unassembled WGS sequence"/>
</dbReference>
<organism evidence="4 5">
    <name type="scientific">Henriciella mobilis</name>
    <dbReference type="NCBI Taxonomy" id="2305467"/>
    <lineage>
        <taxon>Bacteria</taxon>
        <taxon>Pseudomonadati</taxon>
        <taxon>Pseudomonadota</taxon>
        <taxon>Alphaproteobacteria</taxon>
        <taxon>Hyphomonadales</taxon>
        <taxon>Hyphomonadaceae</taxon>
        <taxon>Henriciella</taxon>
    </lineage>
</organism>
<evidence type="ECO:0000313" key="5">
    <source>
        <dbReference type="Proteomes" id="UP000266385"/>
    </source>
</evidence>
<dbReference type="OrthoDB" id="7418984at2"/>
<dbReference type="Pfam" id="PF13400">
    <property type="entry name" value="Tad"/>
    <property type="match status" value="1"/>
</dbReference>
<accession>A0A399R759</accession>
<keyword evidence="2" id="KW-0812">Transmembrane</keyword>
<evidence type="ECO:0000313" key="4">
    <source>
        <dbReference type="EMBL" id="RIJ26593.1"/>
    </source>
</evidence>
<evidence type="ECO:0000256" key="1">
    <source>
        <dbReference type="SAM" id="MobiDB-lite"/>
    </source>
</evidence>
<feature type="transmembrane region" description="Helical" evidence="2">
    <location>
        <begin position="32"/>
        <end position="52"/>
    </location>
</feature>
<feature type="domain" description="Putative Flp pilus-assembly TadG-like N-terminal" evidence="3">
    <location>
        <begin position="28"/>
        <end position="74"/>
    </location>
</feature>
<dbReference type="EMBL" id="QWFX01000016">
    <property type="protein sequence ID" value="RIJ26593.1"/>
    <property type="molecule type" value="Genomic_DNA"/>
</dbReference>
<evidence type="ECO:0000256" key="2">
    <source>
        <dbReference type="SAM" id="Phobius"/>
    </source>
</evidence>
<sequence length="417" mass="44598">MPRTHLSNATLSGSLGRAAGTLARSKQGGTTMLFALLAIPVIGMVGFSVDMVRSSNAKSALRAALDASLLSAAQEGTSSFQTTANAYFGSNVNQLAKLDPIANFSFAETRNEVVYKGTATANVGTTFAAILGINNIPVTLSASVTQPKDIAETCIWVLDESANHALTFNSEATVVAPECAIQVNSMNSAAASFSSNINIQFSDICIAGPGVTNNYGPIANMETSCEPKQEPFTAKMPTVNPGDCDYSSKNFNGGNVTMHPGTYCGNINFNSEPYVDFAPGLYILNGSSWNVNGGEWYGDGVTFYFHDNKSGIQFNSAVKSNLTPPTSGDYKDIMFFEPSGLPKSNFIFNDSRDFKIEGLVYLPSRDTTYNANSIWHARKFTFVVNTLKLNQTNWDLTPGVESPANDGNDPADLRISS</sequence>
<dbReference type="AlphaFoldDB" id="A0A399R759"/>
<reference evidence="4 5" key="1">
    <citation type="submission" date="2018-08" db="EMBL/GenBank/DDBJ databases">
        <title>Henriciella mobilis sp. nov., isolated from seawater.</title>
        <authorList>
            <person name="Cheng H."/>
            <person name="Wu Y.-H."/>
            <person name="Xu X.-W."/>
            <person name="Guo L.-L."/>
        </authorList>
    </citation>
    <scope>NUCLEOTIDE SEQUENCE [LARGE SCALE GENOMIC DNA]</scope>
    <source>
        <strain evidence="4 5">JN25</strain>
    </source>
</reference>